<gene>
    <name evidence="1" type="ORF">ARALYDRAFT_656858</name>
</gene>
<name>D7MAU5_ARALL</name>
<sequence>MFDAFASLACSLLYLSDFGSDSVPFTFSSSNCVPISHFLSHVFFISPKGCNVILGFSSGE</sequence>
<protein>
    <submittedName>
        <fullName evidence="1">Predicted protein</fullName>
    </submittedName>
</protein>
<keyword evidence="2" id="KW-1185">Reference proteome</keyword>
<proteinExistence type="predicted"/>
<dbReference type="Proteomes" id="UP000008694">
    <property type="component" value="Unassembled WGS sequence"/>
</dbReference>
<organism evidence="2">
    <name type="scientific">Arabidopsis lyrata subsp. lyrata</name>
    <name type="common">Lyre-leaved rock-cress</name>
    <dbReference type="NCBI Taxonomy" id="81972"/>
    <lineage>
        <taxon>Eukaryota</taxon>
        <taxon>Viridiplantae</taxon>
        <taxon>Streptophyta</taxon>
        <taxon>Embryophyta</taxon>
        <taxon>Tracheophyta</taxon>
        <taxon>Spermatophyta</taxon>
        <taxon>Magnoliopsida</taxon>
        <taxon>eudicotyledons</taxon>
        <taxon>Gunneridae</taxon>
        <taxon>Pentapetalae</taxon>
        <taxon>rosids</taxon>
        <taxon>malvids</taxon>
        <taxon>Brassicales</taxon>
        <taxon>Brassicaceae</taxon>
        <taxon>Camelineae</taxon>
        <taxon>Arabidopsis</taxon>
    </lineage>
</organism>
<evidence type="ECO:0000313" key="2">
    <source>
        <dbReference type="Proteomes" id="UP000008694"/>
    </source>
</evidence>
<evidence type="ECO:0000313" key="1">
    <source>
        <dbReference type="EMBL" id="EFH43532.1"/>
    </source>
</evidence>
<reference evidence="2" key="1">
    <citation type="journal article" date="2011" name="Nat. Genet.">
        <title>The Arabidopsis lyrata genome sequence and the basis of rapid genome size change.</title>
        <authorList>
            <person name="Hu T.T."/>
            <person name="Pattyn P."/>
            <person name="Bakker E.G."/>
            <person name="Cao J."/>
            <person name="Cheng J.-F."/>
            <person name="Clark R.M."/>
            <person name="Fahlgren N."/>
            <person name="Fawcett J.A."/>
            <person name="Grimwood J."/>
            <person name="Gundlach H."/>
            <person name="Haberer G."/>
            <person name="Hollister J.D."/>
            <person name="Ossowski S."/>
            <person name="Ottilar R.P."/>
            <person name="Salamov A.A."/>
            <person name="Schneeberger K."/>
            <person name="Spannagl M."/>
            <person name="Wang X."/>
            <person name="Yang L."/>
            <person name="Nasrallah M.E."/>
            <person name="Bergelson J."/>
            <person name="Carrington J.C."/>
            <person name="Gaut B.S."/>
            <person name="Schmutz J."/>
            <person name="Mayer K.F.X."/>
            <person name="Van de Peer Y."/>
            <person name="Grigoriev I.V."/>
            <person name="Nordborg M."/>
            <person name="Weigel D."/>
            <person name="Guo Y.-L."/>
        </authorList>
    </citation>
    <scope>NUCLEOTIDE SEQUENCE [LARGE SCALE GENOMIC DNA]</scope>
    <source>
        <strain evidence="2">cv. MN47</strain>
    </source>
</reference>
<dbReference type="HOGENOM" id="CLU_2944839_0_0_1"/>
<accession>D7MAU5</accession>
<dbReference type="AlphaFoldDB" id="D7MAU5"/>
<dbReference type="EMBL" id="GL348719">
    <property type="protein sequence ID" value="EFH43532.1"/>
    <property type="molecule type" value="Genomic_DNA"/>
</dbReference>
<dbReference type="Gramene" id="Al_scaffold_0007_913">
    <property type="protein sequence ID" value="Al_scaffold_0007_913"/>
    <property type="gene ID" value="Al_scaffold_0007_913"/>
</dbReference>